<comment type="caution">
    <text evidence="1">The sequence shown here is derived from an EMBL/GenBank/DDBJ whole genome shotgun (WGS) entry which is preliminary data.</text>
</comment>
<sequence>MRFLLRADSKQFSILLKAILALRALRLFVKHVSISRKSSFH</sequence>
<accession>A0A0V1DPQ4</accession>
<dbReference type="Proteomes" id="UP000054632">
    <property type="component" value="Unassembled WGS sequence"/>
</dbReference>
<name>A0A0V1DPQ4_TRIPS</name>
<proteinExistence type="predicted"/>
<dbReference type="AlphaFoldDB" id="A0A0V1DPQ4"/>
<evidence type="ECO:0000313" key="1">
    <source>
        <dbReference type="EMBL" id="KRY63551.1"/>
    </source>
</evidence>
<dbReference type="EMBL" id="JYDR01001103">
    <property type="protein sequence ID" value="KRY63551.1"/>
    <property type="molecule type" value="Genomic_DNA"/>
</dbReference>
<organism evidence="1 2">
    <name type="scientific">Trichinella pseudospiralis</name>
    <name type="common">Parasitic roundworm</name>
    <dbReference type="NCBI Taxonomy" id="6337"/>
    <lineage>
        <taxon>Eukaryota</taxon>
        <taxon>Metazoa</taxon>
        <taxon>Ecdysozoa</taxon>
        <taxon>Nematoda</taxon>
        <taxon>Enoplea</taxon>
        <taxon>Dorylaimia</taxon>
        <taxon>Trichinellida</taxon>
        <taxon>Trichinellidae</taxon>
        <taxon>Trichinella</taxon>
    </lineage>
</organism>
<gene>
    <name evidence="1" type="ORF">T4A_14324</name>
</gene>
<reference evidence="1 2" key="1">
    <citation type="submission" date="2015-01" db="EMBL/GenBank/DDBJ databases">
        <title>Evolution of Trichinella species and genotypes.</title>
        <authorList>
            <person name="Korhonen P.K."/>
            <person name="Edoardo P."/>
            <person name="Giuseppe L.R."/>
            <person name="Gasser R.B."/>
        </authorList>
    </citation>
    <scope>NUCLEOTIDE SEQUENCE [LARGE SCALE GENOMIC DNA]</scope>
    <source>
        <strain evidence="1">ISS13</strain>
    </source>
</reference>
<protein>
    <submittedName>
        <fullName evidence="1">Uncharacterized protein</fullName>
    </submittedName>
</protein>
<evidence type="ECO:0000313" key="2">
    <source>
        <dbReference type="Proteomes" id="UP000054632"/>
    </source>
</evidence>